<keyword evidence="4" id="KW-0418">Kinase</keyword>
<evidence type="ECO:0000256" key="1">
    <source>
        <dbReference type="SAM" id="Coils"/>
    </source>
</evidence>
<dbReference type="InterPro" id="IPR036390">
    <property type="entry name" value="WH_DNA-bd_sf"/>
</dbReference>
<dbReference type="PANTHER" id="PTHR44757:SF2">
    <property type="entry name" value="BIOFILM ARCHITECTURE MAINTENANCE PROTEIN MBAA"/>
    <property type="match status" value="1"/>
</dbReference>
<dbReference type="InterPro" id="IPR036388">
    <property type="entry name" value="WH-like_DNA-bd_sf"/>
</dbReference>
<keyword evidence="4" id="KW-0808">Transferase</keyword>
<keyword evidence="5" id="KW-1185">Reference proteome</keyword>
<dbReference type="InterPro" id="IPR013656">
    <property type="entry name" value="PAS_4"/>
</dbReference>
<proteinExistence type="predicted"/>
<dbReference type="eggNOG" id="arCOG02353">
    <property type="taxonomic scope" value="Archaea"/>
</dbReference>
<dbReference type="PANTHER" id="PTHR44757">
    <property type="entry name" value="DIGUANYLATE CYCLASE DGCP"/>
    <property type="match status" value="1"/>
</dbReference>
<feature type="domain" description="PAS" evidence="2">
    <location>
        <begin position="191"/>
        <end position="261"/>
    </location>
</feature>
<dbReference type="Proteomes" id="UP000005233">
    <property type="component" value="Chromosome"/>
</dbReference>
<evidence type="ECO:0000313" key="5">
    <source>
        <dbReference type="Proteomes" id="UP000005233"/>
    </source>
</evidence>
<dbReference type="Gene3D" id="3.30.450.20">
    <property type="entry name" value="PAS domain"/>
    <property type="match status" value="2"/>
</dbReference>
<keyword evidence="1" id="KW-0175">Coiled coil</keyword>
<evidence type="ECO:0000313" key="4">
    <source>
        <dbReference type="EMBL" id="AFD00517.1"/>
    </source>
</evidence>
<feature type="domain" description="PAC" evidence="3">
    <location>
        <begin position="137"/>
        <end position="190"/>
    </location>
</feature>
<feature type="domain" description="PAC" evidence="3">
    <location>
        <begin position="266"/>
        <end position="316"/>
    </location>
</feature>
<dbReference type="SMART" id="SM00091">
    <property type="entry name" value="PAS"/>
    <property type="match status" value="2"/>
</dbReference>
<evidence type="ECO:0000259" key="3">
    <source>
        <dbReference type="PROSITE" id="PS50113"/>
    </source>
</evidence>
<feature type="coiled-coil region" evidence="1">
    <location>
        <begin position="174"/>
        <end position="201"/>
    </location>
</feature>
<dbReference type="PROSITE" id="PS50112">
    <property type="entry name" value="PAS"/>
    <property type="match status" value="2"/>
</dbReference>
<dbReference type="CDD" id="cd00130">
    <property type="entry name" value="PAS"/>
    <property type="match status" value="2"/>
</dbReference>
<name>H8I9R6_METCZ</name>
<dbReference type="HOGENOM" id="CLU_051977_0_0_2"/>
<dbReference type="AlphaFoldDB" id="H8I9R6"/>
<reference evidence="4 5" key="1">
    <citation type="journal article" date="2012" name="J. Bacteriol.">
        <title>Complete genome sequence of a thermophilic methanogen, Methanocella conradii HZ254, isolated from Chinese rice field soil.</title>
        <authorList>
            <person name="Lu Z."/>
            <person name="Lu Y."/>
        </authorList>
    </citation>
    <scope>NUCLEOTIDE SEQUENCE [LARGE SCALE GENOMIC DNA]</scope>
    <source>
        <strain evidence="5">DSM 24694 / JCM 17849 / CGMCC 1.5162 / HZ254</strain>
    </source>
</reference>
<protein>
    <submittedName>
        <fullName evidence="4">PAS sensor signal transduction histidine kinase</fullName>
    </submittedName>
</protein>
<dbReference type="Pfam" id="PF13426">
    <property type="entry name" value="PAS_9"/>
    <property type="match status" value="1"/>
</dbReference>
<dbReference type="NCBIfam" id="TIGR00229">
    <property type="entry name" value="sensory_box"/>
    <property type="match status" value="2"/>
</dbReference>
<dbReference type="KEGG" id="mez:Mtc_1773"/>
<dbReference type="SUPFAM" id="SSF55785">
    <property type="entry name" value="PYP-like sensor domain (PAS domain)"/>
    <property type="match status" value="2"/>
</dbReference>
<dbReference type="RefSeq" id="WP_014406348.1">
    <property type="nucleotide sequence ID" value="NC_017034.1"/>
</dbReference>
<dbReference type="eggNOG" id="arCOG03931">
    <property type="taxonomic scope" value="Archaea"/>
</dbReference>
<feature type="domain" description="PAS" evidence="2">
    <location>
        <begin position="66"/>
        <end position="120"/>
    </location>
</feature>
<organism evidence="4 5">
    <name type="scientific">Methanocella conradii (strain DSM 24694 / JCM 17849 / CGMCC 1.5162 / HZ254)</name>
    <dbReference type="NCBI Taxonomy" id="1041930"/>
    <lineage>
        <taxon>Archaea</taxon>
        <taxon>Methanobacteriati</taxon>
        <taxon>Methanobacteriota</taxon>
        <taxon>Stenosarchaea group</taxon>
        <taxon>Methanomicrobia</taxon>
        <taxon>Methanocellales</taxon>
        <taxon>Methanocellaceae</taxon>
        <taxon>Methanocella</taxon>
    </lineage>
</organism>
<accession>H8I9R6</accession>
<dbReference type="InterPro" id="IPR000014">
    <property type="entry name" value="PAS"/>
</dbReference>
<dbReference type="PROSITE" id="PS50113">
    <property type="entry name" value="PAC"/>
    <property type="match status" value="2"/>
</dbReference>
<dbReference type="InterPro" id="IPR052155">
    <property type="entry name" value="Biofilm_reg_signaling"/>
</dbReference>
<dbReference type="InterPro" id="IPR000700">
    <property type="entry name" value="PAS-assoc_C"/>
</dbReference>
<dbReference type="InterPro" id="IPR035965">
    <property type="entry name" value="PAS-like_dom_sf"/>
</dbReference>
<dbReference type="OrthoDB" id="8127at2157"/>
<dbReference type="GO" id="GO:0016301">
    <property type="term" value="F:kinase activity"/>
    <property type="evidence" value="ECO:0007669"/>
    <property type="project" value="UniProtKB-KW"/>
</dbReference>
<sequence>MNVSRKELSSIKGILKENPYGMTVTEISRAVKMNRHSVAKYLEVLVATGHVEMKAFGQSKVYYLSQRVPLSAMLSFSSDMIAIVDKNMRVQNVNDKFLEFMGLTRKEALNKDIHDVSQLMKVEPPIMPQIMAALNGKEQSLEAFYHRGGEVYYYFIIKFLPTAFEDGEIGAALVMSDITEKRRIENEIKESEEKFRNLAETVAGGIMIVQNKKIAYANKAASRITGYRVEELIGKSMQELIHPDHFGVLKELRLDYARDSDSCPRMPYEIMIVDKRGETRWIELTLGYMRINGRPAIIKAFFDITRRKKAEEALLKERSELEARVK</sequence>
<dbReference type="Pfam" id="PF08448">
    <property type="entry name" value="PAS_4"/>
    <property type="match status" value="1"/>
</dbReference>
<dbReference type="Gene3D" id="1.10.10.10">
    <property type="entry name" value="Winged helix-like DNA-binding domain superfamily/Winged helix DNA-binding domain"/>
    <property type="match status" value="1"/>
</dbReference>
<dbReference type="SUPFAM" id="SSF46785">
    <property type="entry name" value="Winged helix' DNA-binding domain"/>
    <property type="match status" value="1"/>
</dbReference>
<dbReference type="EMBL" id="CP003243">
    <property type="protein sequence ID" value="AFD00517.1"/>
    <property type="molecule type" value="Genomic_DNA"/>
</dbReference>
<dbReference type="GeneID" id="11971919"/>
<gene>
    <name evidence="4" type="ordered locus">Mtc_1773</name>
</gene>
<dbReference type="STRING" id="1041930.Mtc_1773"/>
<evidence type="ECO:0000259" key="2">
    <source>
        <dbReference type="PROSITE" id="PS50112"/>
    </source>
</evidence>